<dbReference type="Proteomes" id="UP000000311">
    <property type="component" value="Unassembled WGS sequence"/>
</dbReference>
<evidence type="ECO:0000313" key="2">
    <source>
        <dbReference type="Proteomes" id="UP000000311"/>
    </source>
</evidence>
<reference evidence="1 2" key="1">
    <citation type="journal article" date="2010" name="Science">
        <title>Genomic comparison of the ants Camponotus floridanus and Harpegnathos saltator.</title>
        <authorList>
            <person name="Bonasio R."/>
            <person name="Zhang G."/>
            <person name="Ye C."/>
            <person name="Mutti N.S."/>
            <person name="Fang X."/>
            <person name="Qin N."/>
            <person name="Donahue G."/>
            <person name="Yang P."/>
            <person name="Li Q."/>
            <person name="Li C."/>
            <person name="Zhang P."/>
            <person name="Huang Z."/>
            <person name="Berger S.L."/>
            <person name="Reinberg D."/>
            <person name="Wang J."/>
            <person name="Liebig J."/>
        </authorList>
    </citation>
    <scope>NUCLEOTIDE SEQUENCE [LARGE SCALE GENOMIC DNA]</scope>
    <source>
        <strain evidence="2">C129</strain>
    </source>
</reference>
<dbReference type="EMBL" id="GL443286">
    <property type="protein sequence ID" value="EFN62226.1"/>
    <property type="molecule type" value="Genomic_DNA"/>
</dbReference>
<dbReference type="AlphaFoldDB" id="E2AWC6"/>
<keyword evidence="2" id="KW-1185">Reference proteome</keyword>
<gene>
    <name evidence="1" type="ORF">EAG_12389</name>
</gene>
<accession>E2AWC6</accession>
<protein>
    <submittedName>
        <fullName evidence="1">Uncharacterized protein</fullName>
    </submittedName>
</protein>
<dbReference type="InParanoid" id="E2AWC6"/>
<evidence type="ECO:0000313" key="1">
    <source>
        <dbReference type="EMBL" id="EFN62226.1"/>
    </source>
</evidence>
<name>E2AWC6_CAMFO</name>
<sequence>MNFLAHLNLKGPPSVDSGQNVLITHDDAYIMTDANSVIHLSNGQDARLAKWLEKQEQMSMERTLNWREWEVVGRDPMRR</sequence>
<proteinExistence type="predicted"/>
<organism evidence="2">
    <name type="scientific">Camponotus floridanus</name>
    <name type="common">Florida carpenter ant</name>
    <dbReference type="NCBI Taxonomy" id="104421"/>
    <lineage>
        <taxon>Eukaryota</taxon>
        <taxon>Metazoa</taxon>
        <taxon>Ecdysozoa</taxon>
        <taxon>Arthropoda</taxon>
        <taxon>Hexapoda</taxon>
        <taxon>Insecta</taxon>
        <taxon>Pterygota</taxon>
        <taxon>Neoptera</taxon>
        <taxon>Endopterygota</taxon>
        <taxon>Hymenoptera</taxon>
        <taxon>Apocrita</taxon>
        <taxon>Aculeata</taxon>
        <taxon>Formicoidea</taxon>
        <taxon>Formicidae</taxon>
        <taxon>Formicinae</taxon>
        <taxon>Camponotus</taxon>
    </lineage>
</organism>